<protein>
    <submittedName>
        <fullName evidence="2">Uncharacterized protein</fullName>
    </submittedName>
</protein>
<comment type="caution">
    <text evidence="2">The sequence shown here is derived from an EMBL/GenBank/DDBJ whole genome shotgun (WGS) entry which is preliminary data.</text>
</comment>
<dbReference type="GeneID" id="80865001"/>
<keyword evidence="3" id="KW-1185">Reference proteome</keyword>
<dbReference type="Proteomes" id="UP001140511">
    <property type="component" value="Unassembled WGS sequence"/>
</dbReference>
<gene>
    <name evidence="2" type="ORF">T069G_03103</name>
</gene>
<dbReference type="AlphaFoldDB" id="A0A9W9BIW2"/>
<dbReference type="RefSeq" id="XP_056031205.1">
    <property type="nucleotide sequence ID" value="XM_056170313.1"/>
</dbReference>
<organism evidence="2 3">
    <name type="scientific">Trichoderma breve</name>
    <dbReference type="NCBI Taxonomy" id="2034170"/>
    <lineage>
        <taxon>Eukaryota</taxon>
        <taxon>Fungi</taxon>
        <taxon>Dikarya</taxon>
        <taxon>Ascomycota</taxon>
        <taxon>Pezizomycotina</taxon>
        <taxon>Sordariomycetes</taxon>
        <taxon>Hypocreomycetidae</taxon>
        <taxon>Hypocreales</taxon>
        <taxon>Hypocreaceae</taxon>
        <taxon>Trichoderma</taxon>
    </lineage>
</organism>
<feature type="region of interest" description="Disordered" evidence="1">
    <location>
        <begin position="138"/>
        <end position="183"/>
    </location>
</feature>
<name>A0A9W9BIW2_9HYPO</name>
<accession>A0A9W9BIW2</accession>
<reference evidence="2" key="1">
    <citation type="submission" date="2022-09" db="EMBL/GenBank/DDBJ databases">
        <title>Chromosome-level assembly of Trichoderma breve T069, a fungus used in development of biopesticide product.</title>
        <authorList>
            <person name="Lin R."/>
            <person name="Liu T."/>
        </authorList>
    </citation>
    <scope>NUCLEOTIDE SEQUENCE</scope>
    <source>
        <strain evidence="2">T069</strain>
    </source>
</reference>
<proteinExistence type="predicted"/>
<dbReference type="EMBL" id="JAOPEN010000002">
    <property type="protein sequence ID" value="KAJ4862149.1"/>
    <property type="molecule type" value="Genomic_DNA"/>
</dbReference>
<evidence type="ECO:0000313" key="2">
    <source>
        <dbReference type="EMBL" id="KAJ4862149.1"/>
    </source>
</evidence>
<evidence type="ECO:0000313" key="3">
    <source>
        <dbReference type="Proteomes" id="UP001140511"/>
    </source>
</evidence>
<sequence>MDWASRQNPDFMSFLDHNIDWDLLMDSTFFGDSSMVELLAAAGSHNSLMPNFPDTEEGMGHGNDISSLQFDFNQFLPTSNTFQYEAIDPTFELVGEDHTALDTATSPSTWSSGNTTLSPTDKFLSLSPPTVLNCQLPEMSSHNEGQPESFGRYMPITLMNPPRNPTNVQKPRRRKRKDSQMLK</sequence>
<evidence type="ECO:0000256" key="1">
    <source>
        <dbReference type="SAM" id="MobiDB-lite"/>
    </source>
</evidence>